<dbReference type="GO" id="GO:0030600">
    <property type="term" value="F:feruloyl esterase activity"/>
    <property type="evidence" value="ECO:0007669"/>
    <property type="project" value="InterPro"/>
</dbReference>
<keyword evidence="8" id="KW-0624">Polysaccharide degradation</keyword>
<dbReference type="PANTHER" id="PTHR38050">
    <property type="match status" value="1"/>
</dbReference>
<comment type="similarity">
    <text evidence="2">Belongs to the faeC family.</text>
</comment>
<gene>
    <name evidence="12" type="ORF">SULPSESMR1_00443</name>
</gene>
<dbReference type="InterPro" id="IPR001375">
    <property type="entry name" value="Peptidase_S9_cat"/>
</dbReference>
<evidence type="ECO:0000256" key="2">
    <source>
        <dbReference type="ARBA" id="ARBA00010278"/>
    </source>
</evidence>
<protein>
    <submittedName>
        <fullName evidence="12">Phospholipase/carboxylesterase</fullName>
    </submittedName>
</protein>
<accession>A0A221JX18</accession>
<evidence type="ECO:0000256" key="5">
    <source>
        <dbReference type="ARBA" id="ARBA00022729"/>
    </source>
</evidence>
<name>A0A221JX18_9RHOB</name>
<feature type="signal peptide" evidence="10">
    <location>
        <begin position="1"/>
        <end position="30"/>
    </location>
</feature>
<keyword evidence="7" id="KW-0119">Carbohydrate metabolism</keyword>
<dbReference type="GO" id="GO:0045493">
    <property type="term" value="P:xylan catabolic process"/>
    <property type="evidence" value="ECO:0007669"/>
    <property type="project" value="UniProtKB-KW"/>
</dbReference>
<dbReference type="AlphaFoldDB" id="A0A221JX18"/>
<evidence type="ECO:0000259" key="11">
    <source>
        <dbReference type="Pfam" id="PF00326"/>
    </source>
</evidence>
<dbReference type="GO" id="GO:0008236">
    <property type="term" value="F:serine-type peptidase activity"/>
    <property type="evidence" value="ECO:0007669"/>
    <property type="project" value="InterPro"/>
</dbReference>
<dbReference type="EMBL" id="CP022415">
    <property type="protein sequence ID" value="ASM71278.1"/>
    <property type="molecule type" value="Genomic_DNA"/>
</dbReference>
<keyword evidence="5 10" id="KW-0732">Signal</keyword>
<evidence type="ECO:0000256" key="9">
    <source>
        <dbReference type="ARBA" id="ARBA00025250"/>
    </source>
</evidence>
<reference evidence="12 13" key="1">
    <citation type="submission" date="2017-07" db="EMBL/GenBank/DDBJ databases">
        <title>Genome Sequence of Sulfitobacter pseudonitzschiae Strain SMR1 Isolated from a culture of the Diatom Skeletonema marinoi.</title>
        <authorList>
            <person name="Topel M."/>
            <person name="Pinder M.I.M."/>
            <person name="Johansson O.N."/>
            <person name="Kourtchenko O."/>
            <person name="Godhe A."/>
            <person name="Clarke A.K."/>
        </authorList>
    </citation>
    <scope>NUCLEOTIDE SEQUENCE [LARGE SCALE GENOMIC DNA]</scope>
    <source>
        <strain evidence="12 13">SMR1</strain>
    </source>
</reference>
<organism evidence="12 13">
    <name type="scientific">Pseudosulfitobacter pseudonitzschiae</name>
    <dbReference type="NCBI Taxonomy" id="1402135"/>
    <lineage>
        <taxon>Bacteria</taxon>
        <taxon>Pseudomonadati</taxon>
        <taxon>Pseudomonadota</taxon>
        <taxon>Alphaproteobacteria</taxon>
        <taxon>Rhodobacterales</taxon>
        <taxon>Roseobacteraceae</taxon>
        <taxon>Pseudosulfitobacter</taxon>
    </lineage>
</organism>
<evidence type="ECO:0000256" key="10">
    <source>
        <dbReference type="SAM" id="SignalP"/>
    </source>
</evidence>
<keyword evidence="13" id="KW-1185">Reference proteome</keyword>
<comment type="subcellular location">
    <subcellularLocation>
        <location evidence="1">Secreted</location>
    </subcellularLocation>
</comment>
<evidence type="ECO:0000256" key="6">
    <source>
        <dbReference type="ARBA" id="ARBA00022801"/>
    </source>
</evidence>
<evidence type="ECO:0000313" key="13">
    <source>
        <dbReference type="Proteomes" id="UP000199754"/>
    </source>
</evidence>
<evidence type="ECO:0000313" key="12">
    <source>
        <dbReference type="EMBL" id="ASM71278.1"/>
    </source>
</evidence>
<sequence>MTQSGAAMQQYVKFLTALVVLIMSARTAMAGCGDGPAACEITDGTYHISLPVGPAKGTIMFLHGYGGNGQGALRPEGWAGTALARGYAVIGPDGSPMTGGNGRSWSFHPDWPKDRDDVGFLMAVRDDAAARFDLDADQMVLAGFSIGGSMTHYTACAVPDAFAAYMPVAGAFWRPHPDGCAGPVKLLHTHGWTDTTVPLEGRVVRGVDVNDPQAFVQGDVFYAMQLWRQINGCVQLRADRFVTTGPFLRRAWDRCAPDTALEFALFDGGHRVPDGWITMALDWREAL</sequence>
<keyword evidence="6" id="KW-0378">Hydrolase</keyword>
<feature type="domain" description="Peptidase S9 prolyl oligopeptidase catalytic" evidence="11">
    <location>
        <begin position="84"/>
        <end position="171"/>
    </location>
</feature>
<keyword evidence="4" id="KW-0858">Xylan degradation</keyword>
<comment type="function">
    <text evidence="9">Involved in degradation of plant cell walls. Hydrolyzes the feruloyl-arabinose ester bond in arabinoxylans, and the feruloyl-galactose ester bond in pectin. Active against paranitrophenyl-acetate, methyl ferulate and wheat arabinoxylan.</text>
</comment>
<dbReference type="STRING" id="1402135.SAMN05444149_102487"/>
<keyword evidence="3" id="KW-0964">Secreted</keyword>
<dbReference type="PANTHER" id="PTHR38050:SF1">
    <property type="entry name" value="FERULOYL ESTERASE C"/>
    <property type="match status" value="1"/>
</dbReference>
<dbReference type="InterPro" id="IPR029058">
    <property type="entry name" value="AB_hydrolase_fold"/>
</dbReference>
<evidence type="ECO:0000256" key="4">
    <source>
        <dbReference type="ARBA" id="ARBA00022651"/>
    </source>
</evidence>
<dbReference type="KEGG" id="spse:SULPSESMR1_00443"/>
<evidence type="ECO:0000256" key="7">
    <source>
        <dbReference type="ARBA" id="ARBA00023277"/>
    </source>
</evidence>
<dbReference type="GO" id="GO:0006508">
    <property type="term" value="P:proteolysis"/>
    <property type="evidence" value="ECO:0007669"/>
    <property type="project" value="InterPro"/>
</dbReference>
<proteinExistence type="inferred from homology"/>
<dbReference type="Proteomes" id="UP000199754">
    <property type="component" value="Chromosome"/>
</dbReference>
<dbReference type="SUPFAM" id="SSF53474">
    <property type="entry name" value="alpha/beta-Hydrolases"/>
    <property type="match status" value="1"/>
</dbReference>
<dbReference type="InterPro" id="IPR043595">
    <property type="entry name" value="FaeB/C/D"/>
</dbReference>
<dbReference type="Pfam" id="PF00326">
    <property type="entry name" value="Peptidase_S9"/>
    <property type="match status" value="1"/>
</dbReference>
<feature type="chain" id="PRO_5012691151" evidence="10">
    <location>
        <begin position="31"/>
        <end position="287"/>
    </location>
</feature>
<evidence type="ECO:0000256" key="8">
    <source>
        <dbReference type="ARBA" id="ARBA00023326"/>
    </source>
</evidence>
<dbReference type="Gene3D" id="3.40.50.1820">
    <property type="entry name" value="alpha/beta hydrolase"/>
    <property type="match status" value="1"/>
</dbReference>
<evidence type="ECO:0000256" key="1">
    <source>
        <dbReference type="ARBA" id="ARBA00004613"/>
    </source>
</evidence>
<dbReference type="GO" id="GO:0005576">
    <property type="term" value="C:extracellular region"/>
    <property type="evidence" value="ECO:0007669"/>
    <property type="project" value="UniProtKB-SubCell"/>
</dbReference>
<evidence type="ECO:0000256" key="3">
    <source>
        <dbReference type="ARBA" id="ARBA00022525"/>
    </source>
</evidence>